<accession>A0A9D9EI36</accession>
<protein>
    <submittedName>
        <fullName evidence="5">LacI family DNA-binding transcriptional regulator</fullName>
    </submittedName>
</protein>
<reference evidence="5" key="2">
    <citation type="journal article" date="2021" name="PeerJ">
        <title>Extensive microbial diversity within the chicken gut microbiome revealed by metagenomics and culture.</title>
        <authorList>
            <person name="Gilroy R."/>
            <person name="Ravi A."/>
            <person name="Getino M."/>
            <person name="Pursley I."/>
            <person name="Horton D.L."/>
            <person name="Alikhan N.F."/>
            <person name="Baker D."/>
            <person name="Gharbi K."/>
            <person name="Hall N."/>
            <person name="Watson M."/>
            <person name="Adriaenssens E.M."/>
            <person name="Foster-Nyarko E."/>
            <person name="Jarju S."/>
            <person name="Secka A."/>
            <person name="Antonio M."/>
            <person name="Oren A."/>
            <person name="Chaudhuri R.R."/>
            <person name="La Ragione R."/>
            <person name="Hildebrand F."/>
            <person name="Pallen M.J."/>
        </authorList>
    </citation>
    <scope>NUCLEOTIDE SEQUENCE</scope>
    <source>
        <strain evidence="5">20514</strain>
    </source>
</reference>
<dbReference type="InterPro" id="IPR000843">
    <property type="entry name" value="HTH_LacI"/>
</dbReference>
<reference evidence="5" key="1">
    <citation type="submission" date="2020-10" db="EMBL/GenBank/DDBJ databases">
        <authorList>
            <person name="Gilroy R."/>
        </authorList>
    </citation>
    <scope>NUCLEOTIDE SEQUENCE</scope>
    <source>
        <strain evidence="5">20514</strain>
    </source>
</reference>
<dbReference type="GO" id="GO:0003700">
    <property type="term" value="F:DNA-binding transcription factor activity"/>
    <property type="evidence" value="ECO:0007669"/>
    <property type="project" value="TreeGrafter"/>
</dbReference>
<dbReference type="CDD" id="cd06267">
    <property type="entry name" value="PBP1_LacI_sugar_binding-like"/>
    <property type="match status" value="1"/>
</dbReference>
<dbReference type="PANTHER" id="PTHR30146:SF109">
    <property type="entry name" value="HTH-TYPE TRANSCRIPTIONAL REGULATOR GALS"/>
    <property type="match status" value="1"/>
</dbReference>
<dbReference type="EMBL" id="JADIMQ010000025">
    <property type="protein sequence ID" value="MBO8447973.1"/>
    <property type="molecule type" value="Genomic_DNA"/>
</dbReference>
<gene>
    <name evidence="5" type="ORF">IAC29_01715</name>
</gene>
<dbReference type="GO" id="GO:0000976">
    <property type="term" value="F:transcription cis-regulatory region binding"/>
    <property type="evidence" value="ECO:0007669"/>
    <property type="project" value="TreeGrafter"/>
</dbReference>
<evidence type="ECO:0000256" key="2">
    <source>
        <dbReference type="ARBA" id="ARBA00023125"/>
    </source>
</evidence>
<dbReference type="CDD" id="cd01392">
    <property type="entry name" value="HTH_LacI"/>
    <property type="match status" value="1"/>
</dbReference>
<evidence type="ECO:0000313" key="6">
    <source>
        <dbReference type="Proteomes" id="UP000810252"/>
    </source>
</evidence>
<dbReference type="Gene3D" id="3.40.50.2300">
    <property type="match status" value="2"/>
</dbReference>
<dbReference type="PROSITE" id="PS50932">
    <property type="entry name" value="HTH_LACI_2"/>
    <property type="match status" value="1"/>
</dbReference>
<evidence type="ECO:0000313" key="5">
    <source>
        <dbReference type="EMBL" id="MBO8447973.1"/>
    </source>
</evidence>
<dbReference type="Pfam" id="PF00356">
    <property type="entry name" value="LacI"/>
    <property type="match status" value="1"/>
</dbReference>
<dbReference type="SUPFAM" id="SSF47413">
    <property type="entry name" value="lambda repressor-like DNA-binding domains"/>
    <property type="match status" value="1"/>
</dbReference>
<sequence length="337" mass="37220">MKTTLDTIARNTGFSKSTISRVLNNKAYSSRISRETVEIILGEAERCGYTPNLIAKNLRKNHTQTIGLLVPSLSNPYFAEIASVIISEAQKCGYTTLVSDTKEDEELQNSSITTLISRPVDGIIIVPCGNDPAYLEQTNSQCVPVILVDRYYENSPLPYVVTNNFQGGYLATSLLIKNGHRDIACIQGPPGATPNKKRIEGYLLVLKENGLEDRATIVGNEFSVQNGYLETKLLLNNEKRPTAIFALSNTIGLGAIKAIREARLKIPDDISLVSYDNNMYLDYLEPSITRIGQMVDEMGKMAVKLLHESISGHKEIRSQIELSPEMILRESVAPLIG</sequence>
<proteinExistence type="predicted"/>
<name>A0A9D9EI36_9BACT</name>
<dbReference type="PANTHER" id="PTHR30146">
    <property type="entry name" value="LACI-RELATED TRANSCRIPTIONAL REPRESSOR"/>
    <property type="match status" value="1"/>
</dbReference>
<dbReference type="SMART" id="SM00354">
    <property type="entry name" value="HTH_LACI"/>
    <property type="match status" value="1"/>
</dbReference>
<organism evidence="5 6">
    <name type="scientific">Candidatus Cryptobacteroides merdigallinarum</name>
    <dbReference type="NCBI Taxonomy" id="2840770"/>
    <lineage>
        <taxon>Bacteria</taxon>
        <taxon>Pseudomonadati</taxon>
        <taxon>Bacteroidota</taxon>
        <taxon>Bacteroidia</taxon>
        <taxon>Bacteroidales</taxon>
        <taxon>Candidatus Cryptobacteroides</taxon>
    </lineage>
</organism>
<dbReference type="Gene3D" id="1.10.260.40">
    <property type="entry name" value="lambda repressor-like DNA-binding domains"/>
    <property type="match status" value="1"/>
</dbReference>
<dbReference type="InterPro" id="IPR046335">
    <property type="entry name" value="LacI/GalR-like_sensor"/>
</dbReference>
<evidence type="ECO:0000256" key="3">
    <source>
        <dbReference type="ARBA" id="ARBA00023163"/>
    </source>
</evidence>
<feature type="domain" description="HTH lacI-type" evidence="4">
    <location>
        <begin position="3"/>
        <end position="60"/>
    </location>
</feature>
<keyword evidence="1" id="KW-0805">Transcription regulation</keyword>
<dbReference type="AlphaFoldDB" id="A0A9D9EI36"/>
<comment type="caution">
    <text evidence="5">The sequence shown here is derived from an EMBL/GenBank/DDBJ whole genome shotgun (WGS) entry which is preliminary data.</text>
</comment>
<dbReference type="SUPFAM" id="SSF53822">
    <property type="entry name" value="Periplasmic binding protein-like I"/>
    <property type="match status" value="1"/>
</dbReference>
<dbReference type="InterPro" id="IPR010982">
    <property type="entry name" value="Lambda_DNA-bd_dom_sf"/>
</dbReference>
<dbReference type="Pfam" id="PF13377">
    <property type="entry name" value="Peripla_BP_3"/>
    <property type="match status" value="1"/>
</dbReference>
<keyword evidence="3" id="KW-0804">Transcription</keyword>
<dbReference type="Proteomes" id="UP000810252">
    <property type="component" value="Unassembled WGS sequence"/>
</dbReference>
<evidence type="ECO:0000256" key="1">
    <source>
        <dbReference type="ARBA" id="ARBA00023015"/>
    </source>
</evidence>
<evidence type="ECO:0000259" key="4">
    <source>
        <dbReference type="PROSITE" id="PS50932"/>
    </source>
</evidence>
<dbReference type="InterPro" id="IPR028082">
    <property type="entry name" value="Peripla_BP_I"/>
</dbReference>
<keyword evidence="2 5" id="KW-0238">DNA-binding</keyword>